<protein>
    <submittedName>
        <fullName evidence="2">Fe-only nitrogenase accessory protein AnfO</fullName>
    </submittedName>
</protein>
<evidence type="ECO:0000313" key="3">
    <source>
        <dbReference type="Proteomes" id="UP000515703"/>
    </source>
</evidence>
<name>A0A7I8DGH1_9FIRM</name>
<dbReference type="RefSeq" id="WP_185258023.1">
    <property type="nucleotide sequence ID" value="NZ_AP023368.1"/>
</dbReference>
<reference evidence="2 3" key="1">
    <citation type="submission" date="2020-08" db="EMBL/GenBank/DDBJ databases">
        <title>Draft genome sequencing of an Anaerocolumna strain isolated from anoxic soil subjected to BSD treatment.</title>
        <authorList>
            <person name="Uek A."/>
            <person name="Tonouchi A."/>
        </authorList>
    </citation>
    <scope>NUCLEOTIDE SEQUENCE [LARGE SCALE GENOMIC DNA]</scope>
    <source>
        <strain evidence="2 3">CTTW</strain>
    </source>
</reference>
<gene>
    <name evidence="2" type="primary">anfO</name>
    <name evidence="2" type="ORF">bsdcttw_06540</name>
</gene>
<evidence type="ECO:0000256" key="1">
    <source>
        <dbReference type="SAM" id="Coils"/>
    </source>
</evidence>
<proteinExistence type="predicted"/>
<feature type="coiled-coil region" evidence="1">
    <location>
        <begin position="93"/>
        <end position="120"/>
    </location>
</feature>
<keyword evidence="3" id="KW-1185">Reference proteome</keyword>
<dbReference type="AlphaFoldDB" id="A0A7I8DGH1"/>
<sequence length="205" mass="23210">MDKAVVFYNQEKKMADFYQCCGYTIYEKEQEKLIITEEIVFKPIEPSSPAVVRAKVKELIEGLGDCKTAAFGSISGIPYSVFDMAGFCIFLLADNNRESIEGLLEELRQFQEEQNKASQVKAVPEETGVDGVYHFDLIRAQKKNPELSSKKALFPFFESTPFVELKVICTHIPPWLEKDKRFLVRTEKTAAGQIAVITHRQCEGG</sequence>
<accession>A0A7I8DGH1</accession>
<organism evidence="2 3">
    <name type="scientific">Anaerocolumna chitinilytica</name>
    <dbReference type="NCBI Taxonomy" id="1727145"/>
    <lineage>
        <taxon>Bacteria</taxon>
        <taxon>Bacillati</taxon>
        <taxon>Bacillota</taxon>
        <taxon>Clostridia</taxon>
        <taxon>Lachnospirales</taxon>
        <taxon>Lachnospiraceae</taxon>
        <taxon>Anaerocolumna</taxon>
    </lineage>
</organism>
<keyword evidence="1" id="KW-0175">Coiled coil</keyword>
<evidence type="ECO:0000313" key="2">
    <source>
        <dbReference type="EMBL" id="BCJ97613.1"/>
    </source>
</evidence>
<dbReference type="InterPro" id="IPR014287">
    <property type="entry name" value="Nase_Fe-Fe_AnfO"/>
</dbReference>
<reference evidence="2 3" key="2">
    <citation type="submission" date="2020-08" db="EMBL/GenBank/DDBJ databases">
        <authorList>
            <person name="Ueki A."/>
            <person name="Tonouchi A."/>
        </authorList>
    </citation>
    <scope>NUCLEOTIDE SEQUENCE [LARGE SCALE GENOMIC DNA]</scope>
    <source>
        <strain evidence="2 3">CTTW</strain>
    </source>
</reference>
<dbReference type="KEGG" id="acht:bsdcttw_06540"/>
<dbReference type="Proteomes" id="UP000515703">
    <property type="component" value="Chromosome"/>
</dbReference>
<dbReference type="Pfam" id="PF09582">
    <property type="entry name" value="AnfO_nitrog"/>
    <property type="match status" value="1"/>
</dbReference>
<dbReference type="EMBL" id="AP023368">
    <property type="protein sequence ID" value="BCJ97613.1"/>
    <property type="molecule type" value="Genomic_DNA"/>
</dbReference>